<evidence type="ECO:0000256" key="3">
    <source>
        <dbReference type="ARBA" id="ARBA00022617"/>
    </source>
</evidence>
<keyword evidence="10" id="KW-0732">Signal</keyword>
<feature type="compositionally biased region" description="Low complexity" evidence="9">
    <location>
        <begin position="26"/>
        <end position="45"/>
    </location>
</feature>
<feature type="compositionally biased region" description="Low complexity" evidence="9">
    <location>
        <begin position="53"/>
        <end position="71"/>
    </location>
</feature>
<dbReference type="OrthoDB" id="9811281at2"/>
<name>A0A4Q9FXE7_9RHOB</name>
<evidence type="ECO:0000256" key="6">
    <source>
        <dbReference type="ARBA" id="ARBA00022982"/>
    </source>
</evidence>
<comment type="cofactor">
    <cofactor evidence="1">
        <name>heme c</name>
        <dbReference type="ChEBI" id="CHEBI:61717"/>
    </cofactor>
</comment>
<evidence type="ECO:0000259" key="11">
    <source>
        <dbReference type="PROSITE" id="PS51007"/>
    </source>
</evidence>
<dbReference type="InterPro" id="IPR036909">
    <property type="entry name" value="Cyt_c-like_dom_sf"/>
</dbReference>
<proteinExistence type="predicted"/>
<dbReference type="PROSITE" id="PS51007">
    <property type="entry name" value="CYTC"/>
    <property type="match status" value="1"/>
</dbReference>
<keyword evidence="3 8" id="KW-0349">Heme</keyword>
<sequence length="178" mass="18014">MQLSLTKGLILACALSTATWPVLSSAETEPSAAADEAATTPAAQPEGTSSTQPAVAAPSAAAPSAAAPAAADVQTGDQTAALPEGVTPEMMADGEELFFQNCRRCHGMRGKAGVPLAGNENIADPSYIAGMIINGAGYMPALGGHLDDDQIAAIATFARNSWGNAYGPVTPQDVQDMR</sequence>
<keyword evidence="4" id="KW-0679">Respiratory chain</keyword>
<evidence type="ECO:0000256" key="8">
    <source>
        <dbReference type="PROSITE-ProRule" id="PRU00433"/>
    </source>
</evidence>
<dbReference type="EMBL" id="SISK01000010">
    <property type="protein sequence ID" value="TBN38323.1"/>
    <property type="molecule type" value="Genomic_DNA"/>
</dbReference>
<dbReference type="RefSeq" id="WP_130991733.1">
    <property type="nucleotide sequence ID" value="NZ_SISK01000010.1"/>
</dbReference>
<gene>
    <name evidence="12" type="ORF">EYE42_12905</name>
</gene>
<feature type="signal peptide" evidence="10">
    <location>
        <begin position="1"/>
        <end position="26"/>
    </location>
</feature>
<dbReference type="InterPro" id="IPR051459">
    <property type="entry name" value="Cytochrome_c-type_DH"/>
</dbReference>
<evidence type="ECO:0000313" key="13">
    <source>
        <dbReference type="Proteomes" id="UP000293520"/>
    </source>
</evidence>
<dbReference type="PANTHER" id="PTHR35008:SF4">
    <property type="entry name" value="BLL4482 PROTEIN"/>
    <property type="match status" value="1"/>
</dbReference>
<evidence type="ECO:0000256" key="9">
    <source>
        <dbReference type="SAM" id="MobiDB-lite"/>
    </source>
</evidence>
<keyword evidence="5 8" id="KW-0479">Metal-binding</keyword>
<dbReference type="PANTHER" id="PTHR35008">
    <property type="entry name" value="BLL4482 PROTEIN-RELATED"/>
    <property type="match status" value="1"/>
</dbReference>
<evidence type="ECO:0000313" key="12">
    <source>
        <dbReference type="EMBL" id="TBN38323.1"/>
    </source>
</evidence>
<dbReference type="GO" id="GO:0005506">
    <property type="term" value="F:iron ion binding"/>
    <property type="evidence" value="ECO:0007669"/>
    <property type="project" value="InterPro"/>
</dbReference>
<dbReference type="PRINTS" id="PR00605">
    <property type="entry name" value="CYTCHROMECIC"/>
</dbReference>
<evidence type="ECO:0000256" key="10">
    <source>
        <dbReference type="SAM" id="SignalP"/>
    </source>
</evidence>
<dbReference type="InterPro" id="IPR008168">
    <property type="entry name" value="Cyt_C_IC"/>
</dbReference>
<reference evidence="12 13" key="1">
    <citation type="submission" date="2019-02" db="EMBL/GenBank/DDBJ databases">
        <title>Paracoccus subflavus sp. nov., isolated from marine sediment of the Pacific Ocean.</title>
        <authorList>
            <person name="Zhang G."/>
        </authorList>
    </citation>
    <scope>NUCLEOTIDE SEQUENCE [LARGE SCALE GENOMIC DNA]</scope>
    <source>
        <strain evidence="12 13">GY0581</strain>
    </source>
</reference>
<accession>A0A4Q9FXE7</accession>
<keyword evidence="2" id="KW-0813">Transport</keyword>
<dbReference type="InterPro" id="IPR009056">
    <property type="entry name" value="Cyt_c-like_dom"/>
</dbReference>
<dbReference type="SUPFAM" id="SSF46626">
    <property type="entry name" value="Cytochrome c"/>
    <property type="match status" value="1"/>
</dbReference>
<dbReference type="GO" id="GO:0009055">
    <property type="term" value="F:electron transfer activity"/>
    <property type="evidence" value="ECO:0007669"/>
    <property type="project" value="InterPro"/>
</dbReference>
<dbReference type="AlphaFoldDB" id="A0A4Q9FXE7"/>
<dbReference type="Gene3D" id="1.10.760.10">
    <property type="entry name" value="Cytochrome c-like domain"/>
    <property type="match status" value="1"/>
</dbReference>
<evidence type="ECO:0000256" key="2">
    <source>
        <dbReference type="ARBA" id="ARBA00022448"/>
    </source>
</evidence>
<keyword evidence="7 8" id="KW-0408">Iron</keyword>
<feature type="region of interest" description="Disordered" evidence="9">
    <location>
        <begin position="26"/>
        <end position="75"/>
    </location>
</feature>
<dbReference type="GO" id="GO:0020037">
    <property type="term" value="F:heme binding"/>
    <property type="evidence" value="ECO:0007669"/>
    <property type="project" value="InterPro"/>
</dbReference>
<dbReference type="Pfam" id="PF13442">
    <property type="entry name" value="Cytochrome_CBB3"/>
    <property type="match status" value="1"/>
</dbReference>
<feature type="domain" description="Cytochrome c" evidence="11">
    <location>
        <begin position="89"/>
        <end position="162"/>
    </location>
</feature>
<feature type="chain" id="PRO_5020376985" evidence="10">
    <location>
        <begin position="27"/>
        <end position="178"/>
    </location>
</feature>
<evidence type="ECO:0000256" key="5">
    <source>
        <dbReference type="ARBA" id="ARBA00022723"/>
    </source>
</evidence>
<keyword evidence="6" id="KW-0249">Electron transport</keyword>
<dbReference type="Proteomes" id="UP000293520">
    <property type="component" value="Unassembled WGS sequence"/>
</dbReference>
<evidence type="ECO:0000256" key="7">
    <source>
        <dbReference type="ARBA" id="ARBA00023004"/>
    </source>
</evidence>
<organism evidence="12 13">
    <name type="scientific">Paracoccus subflavus</name>
    <dbReference type="NCBI Taxonomy" id="2528244"/>
    <lineage>
        <taxon>Bacteria</taxon>
        <taxon>Pseudomonadati</taxon>
        <taxon>Pseudomonadota</taxon>
        <taxon>Alphaproteobacteria</taxon>
        <taxon>Rhodobacterales</taxon>
        <taxon>Paracoccaceae</taxon>
        <taxon>Paracoccus</taxon>
    </lineage>
</organism>
<protein>
    <submittedName>
        <fullName evidence="12">C-type cytochrome</fullName>
    </submittedName>
</protein>
<comment type="caution">
    <text evidence="12">The sequence shown here is derived from an EMBL/GenBank/DDBJ whole genome shotgun (WGS) entry which is preliminary data.</text>
</comment>
<evidence type="ECO:0000256" key="1">
    <source>
        <dbReference type="ARBA" id="ARBA00001926"/>
    </source>
</evidence>
<keyword evidence="13" id="KW-1185">Reference proteome</keyword>
<evidence type="ECO:0000256" key="4">
    <source>
        <dbReference type="ARBA" id="ARBA00022660"/>
    </source>
</evidence>